<protein>
    <submittedName>
        <fullName evidence="2">FAD-dependent oxidoreductase</fullName>
    </submittedName>
</protein>
<gene>
    <name evidence="2" type="ORF">C9940_06475</name>
</gene>
<evidence type="ECO:0000313" key="2">
    <source>
        <dbReference type="EMBL" id="PTB84380.1"/>
    </source>
</evidence>
<feature type="non-terminal residue" evidence="2">
    <location>
        <position position="188"/>
    </location>
</feature>
<accession>A0A2T4CS42</accession>
<proteinExistence type="predicted"/>
<feature type="non-terminal residue" evidence="2">
    <location>
        <position position="1"/>
    </location>
</feature>
<organism evidence="2">
    <name type="scientific">Pseudidiomarina aestuarii</name>
    <dbReference type="NCBI Taxonomy" id="624146"/>
    <lineage>
        <taxon>Bacteria</taxon>
        <taxon>Pseudomonadati</taxon>
        <taxon>Pseudomonadota</taxon>
        <taxon>Gammaproteobacteria</taxon>
        <taxon>Alteromonadales</taxon>
        <taxon>Idiomarinaceae</taxon>
        <taxon>Pseudidiomarina</taxon>
    </lineage>
</organism>
<feature type="domain" description="Amine oxidase" evidence="1">
    <location>
        <begin position="10"/>
        <end position="163"/>
    </location>
</feature>
<dbReference type="EMBL" id="PYVN01000250">
    <property type="protein sequence ID" value="PTB84380.1"/>
    <property type="molecule type" value="Genomic_DNA"/>
</dbReference>
<dbReference type="PANTHER" id="PTHR42923">
    <property type="entry name" value="PROTOPORPHYRINOGEN OXIDASE"/>
    <property type="match status" value="1"/>
</dbReference>
<dbReference type="Gene3D" id="3.50.50.60">
    <property type="entry name" value="FAD/NAD(P)-binding domain"/>
    <property type="match status" value="1"/>
</dbReference>
<dbReference type="GO" id="GO:0016491">
    <property type="term" value="F:oxidoreductase activity"/>
    <property type="evidence" value="ECO:0007669"/>
    <property type="project" value="InterPro"/>
</dbReference>
<comment type="caution">
    <text evidence="2">The sequence shown here is derived from an EMBL/GenBank/DDBJ whole genome shotgun (WGS) entry which is preliminary data.</text>
</comment>
<name>A0A2T4CS42_9GAMM</name>
<dbReference type="PANTHER" id="PTHR42923:SF47">
    <property type="entry name" value="BLR3003 PROTEIN"/>
    <property type="match status" value="1"/>
</dbReference>
<dbReference type="InterPro" id="IPR050464">
    <property type="entry name" value="Zeta_carotene_desat/Oxidored"/>
</dbReference>
<evidence type="ECO:0000259" key="1">
    <source>
        <dbReference type="Pfam" id="PF01593"/>
    </source>
</evidence>
<reference evidence="2" key="1">
    <citation type="submission" date="2018-03" db="EMBL/GenBank/DDBJ databases">
        <title>Cross-interface Injection: A General Nanoliter Liquid Handling Method Applied to Single Cells Genome Amplification Automated Nanoliter Liquid Handling Applied to Single Cell Multiple Displacement Amplification.</title>
        <authorList>
            <person name="Yun J."/>
            <person name="Xu P."/>
            <person name="Xu J."/>
            <person name="Dai X."/>
            <person name="Wang Y."/>
            <person name="Zheng X."/>
            <person name="Cao C."/>
            <person name="Yi Q."/>
            <person name="Zhu Y."/>
            <person name="Wang L."/>
            <person name="Dong Z."/>
            <person name="Huang Y."/>
            <person name="Huang L."/>
            <person name="Du W."/>
        </authorList>
    </citation>
    <scope>NUCLEOTIDE SEQUENCE [LARGE SCALE GENOMIC DNA]</scope>
    <source>
        <strain evidence="2">Z-D3-2</strain>
    </source>
</reference>
<sequence>PPLIIGGGWSGLAATVRLAEAGQKPILFEAAKQLGGRARTIKWQDLEIDNGQHLMIGAYQNMLDLLQRIGIEENSVFHRKALDLHILDSKFPPLHLSANRLLPWQLALLPRLYSSLGWQELRLFLRLARQLNAPSYTHNITVEQWCRQTGQSARLITQLWGPLCLAILNTPIEQASASVFAATLRDSL</sequence>
<dbReference type="InterPro" id="IPR002937">
    <property type="entry name" value="Amino_oxidase"/>
</dbReference>
<dbReference type="SUPFAM" id="SSF51905">
    <property type="entry name" value="FAD/NAD(P)-binding domain"/>
    <property type="match status" value="1"/>
</dbReference>
<dbReference type="InterPro" id="IPR036188">
    <property type="entry name" value="FAD/NAD-bd_sf"/>
</dbReference>
<dbReference type="Pfam" id="PF01593">
    <property type="entry name" value="Amino_oxidase"/>
    <property type="match status" value="1"/>
</dbReference>
<dbReference type="AlphaFoldDB" id="A0A2T4CS42"/>